<keyword evidence="7" id="KW-0694">RNA-binding</keyword>
<dbReference type="GO" id="GO:0003724">
    <property type="term" value="F:RNA helicase activity"/>
    <property type="evidence" value="ECO:0007669"/>
    <property type="project" value="UniProtKB-EC"/>
</dbReference>
<keyword evidence="6 11" id="KW-0067">ATP-binding</keyword>
<evidence type="ECO:0000256" key="11">
    <source>
        <dbReference type="RuleBase" id="RU000492"/>
    </source>
</evidence>
<feature type="domain" description="Helicase C-terminal" evidence="15">
    <location>
        <begin position="542"/>
        <end position="690"/>
    </location>
</feature>
<evidence type="ECO:0000256" key="9">
    <source>
        <dbReference type="PROSITE-ProRule" id="PRU00047"/>
    </source>
</evidence>
<dbReference type="InterPro" id="IPR014001">
    <property type="entry name" value="Helicase_ATP-bd"/>
</dbReference>
<comment type="similarity">
    <text evidence="1">Belongs to the DEAD box helicase family. DDX4/VASA subfamily.</text>
</comment>
<dbReference type="GO" id="GO:0008270">
    <property type="term" value="F:zinc ion binding"/>
    <property type="evidence" value="ECO:0007669"/>
    <property type="project" value="UniProtKB-KW"/>
</dbReference>
<evidence type="ECO:0000256" key="8">
    <source>
        <dbReference type="ARBA" id="ARBA00047984"/>
    </source>
</evidence>
<feature type="compositionally biased region" description="Polar residues" evidence="12">
    <location>
        <begin position="47"/>
        <end position="59"/>
    </location>
</feature>
<evidence type="ECO:0000259" key="16">
    <source>
        <dbReference type="PROSITE" id="PS51195"/>
    </source>
</evidence>
<name>Q4W7T8_ARTSF</name>
<evidence type="ECO:0000256" key="3">
    <source>
        <dbReference type="ARBA" id="ARBA00022741"/>
    </source>
</evidence>
<dbReference type="GO" id="GO:0003723">
    <property type="term" value="F:RNA binding"/>
    <property type="evidence" value="ECO:0007669"/>
    <property type="project" value="UniProtKB-KW"/>
</dbReference>
<evidence type="ECO:0000256" key="1">
    <source>
        <dbReference type="ARBA" id="ARBA00010132"/>
    </source>
</evidence>
<dbReference type="InterPro" id="IPR001878">
    <property type="entry name" value="Znf_CCHC"/>
</dbReference>
<evidence type="ECO:0000256" key="10">
    <source>
        <dbReference type="PROSITE-ProRule" id="PRU00552"/>
    </source>
</evidence>
<organism evidence="17">
    <name type="scientific">Artemia franciscana</name>
    <name type="common">Brine shrimp</name>
    <name type="synonym">Artemia sanfranciscana</name>
    <dbReference type="NCBI Taxonomy" id="6661"/>
    <lineage>
        <taxon>Eukaryota</taxon>
        <taxon>Metazoa</taxon>
        <taxon>Ecdysozoa</taxon>
        <taxon>Arthropoda</taxon>
        <taxon>Crustacea</taxon>
        <taxon>Branchiopoda</taxon>
        <taxon>Anostraca</taxon>
        <taxon>Artemiidae</taxon>
        <taxon>Artemia</taxon>
    </lineage>
</organism>
<dbReference type="InterPro" id="IPR000629">
    <property type="entry name" value="RNA-helicase_DEAD-box_CS"/>
</dbReference>
<dbReference type="Pfam" id="PF00098">
    <property type="entry name" value="zf-CCHC"/>
    <property type="match status" value="3"/>
</dbReference>
<dbReference type="InterPro" id="IPR036875">
    <property type="entry name" value="Znf_CCHC_sf"/>
</dbReference>
<dbReference type="Pfam" id="PF00271">
    <property type="entry name" value="Helicase_C"/>
    <property type="match status" value="1"/>
</dbReference>
<dbReference type="EC" id="3.6.4.13" evidence="2"/>
<dbReference type="CDD" id="cd18787">
    <property type="entry name" value="SF2_C_DEAD"/>
    <property type="match status" value="1"/>
</dbReference>
<evidence type="ECO:0000259" key="13">
    <source>
        <dbReference type="PROSITE" id="PS50158"/>
    </source>
</evidence>
<evidence type="ECO:0000256" key="4">
    <source>
        <dbReference type="ARBA" id="ARBA00022801"/>
    </source>
</evidence>
<evidence type="ECO:0000256" key="6">
    <source>
        <dbReference type="ARBA" id="ARBA00022840"/>
    </source>
</evidence>
<dbReference type="Pfam" id="PF00270">
    <property type="entry name" value="DEAD"/>
    <property type="match status" value="1"/>
</dbReference>
<dbReference type="PROSITE" id="PS00039">
    <property type="entry name" value="DEAD_ATP_HELICASE"/>
    <property type="match status" value="1"/>
</dbReference>
<dbReference type="PROSITE" id="PS51192">
    <property type="entry name" value="HELICASE_ATP_BIND_1"/>
    <property type="match status" value="1"/>
</dbReference>
<keyword evidence="9" id="KW-0863">Zinc-finger</keyword>
<dbReference type="GO" id="GO:0005524">
    <property type="term" value="F:ATP binding"/>
    <property type="evidence" value="ECO:0007669"/>
    <property type="project" value="UniProtKB-KW"/>
</dbReference>
<proteinExistence type="evidence at transcript level"/>
<keyword evidence="3 11" id="KW-0547">Nucleotide-binding</keyword>
<dbReference type="GO" id="GO:0016787">
    <property type="term" value="F:hydrolase activity"/>
    <property type="evidence" value="ECO:0007669"/>
    <property type="project" value="UniProtKB-KW"/>
</dbReference>
<feature type="compositionally biased region" description="Gly residues" evidence="12">
    <location>
        <begin position="63"/>
        <end position="76"/>
    </location>
</feature>
<dbReference type="SMART" id="SM00343">
    <property type="entry name" value="ZnF_C2HC"/>
    <property type="match status" value="3"/>
</dbReference>
<evidence type="ECO:0000256" key="2">
    <source>
        <dbReference type="ARBA" id="ARBA00012552"/>
    </source>
</evidence>
<dbReference type="CDD" id="cd17967">
    <property type="entry name" value="DEADc_DDX3_DDX4"/>
    <property type="match status" value="1"/>
</dbReference>
<evidence type="ECO:0000256" key="5">
    <source>
        <dbReference type="ARBA" id="ARBA00022806"/>
    </source>
</evidence>
<dbReference type="SMART" id="SM00490">
    <property type="entry name" value="HELICc"/>
    <property type="match status" value="1"/>
</dbReference>
<feature type="domain" description="CCHC-type" evidence="13">
    <location>
        <begin position="79"/>
        <end position="95"/>
    </location>
</feature>
<reference evidence="17" key="1">
    <citation type="journal article" date="2005" name="Gene Expr. Patterns">
        <title>Exploring embryonic germ line development in the water flea, Daphnia magna, by zinc-finger-containing VASA as a marker.</title>
        <authorList>
            <person name="Sagawa K."/>
            <person name="Yamagata H."/>
            <person name="Shiga Y."/>
        </authorList>
    </citation>
    <scope>NUCLEOTIDE SEQUENCE</scope>
</reference>
<feature type="compositionally biased region" description="Basic and acidic residues" evidence="12">
    <location>
        <begin position="154"/>
        <end position="170"/>
    </location>
</feature>
<feature type="domain" description="Helicase ATP-binding" evidence="14">
    <location>
        <begin position="335"/>
        <end position="518"/>
    </location>
</feature>
<dbReference type="EMBL" id="AB193325">
    <property type="protein sequence ID" value="BAD99523.1"/>
    <property type="molecule type" value="mRNA"/>
</dbReference>
<dbReference type="PROSITE" id="PS51195">
    <property type="entry name" value="Q_MOTIF"/>
    <property type="match status" value="1"/>
</dbReference>
<feature type="domain" description="CCHC-type" evidence="13">
    <location>
        <begin position="114"/>
        <end position="129"/>
    </location>
</feature>
<dbReference type="InterPro" id="IPR011545">
    <property type="entry name" value="DEAD/DEAH_box_helicase_dom"/>
</dbReference>
<dbReference type="FunFam" id="3.40.50.300:FF:000008">
    <property type="entry name" value="ATP-dependent RNA helicase RhlB"/>
    <property type="match status" value="1"/>
</dbReference>
<feature type="compositionally biased region" description="Polar residues" evidence="12">
    <location>
        <begin position="185"/>
        <end position="200"/>
    </location>
</feature>
<keyword evidence="4 11" id="KW-0378">Hydrolase</keyword>
<feature type="compositionally biased region" description="Polar residues" evidence="12">
    <location>
        <begin position="116"/>
        <end position="127"/>
    </location>
</feature>
<comment type="catalytic activity">
    <reaction evidence="8">
        <text>ATP + H2O = ADP + phosphate + H(+)</text>
        <dbReference type="Rhea" id="RHEA:13065"/>
        <dbReference type="ChEBI" id="CHEBI:15377"/>
        <dbReference type="ChEBI" id="CHEBI:15378"/>
        <dbReference type="ChEBI" id="CHEBI:30616"/>
        <dbReference type="ChEBI" id="CHEBI:43474"/>
        <dbReference type="ChEBI" id="CHEBI:456216"/>
        <dbReference type="EC" id="3.6.4.13"/>
    </reaction>
</comment>
<dbReference type="InterPro" id="IPR001650">
    <property type="entry name" value="Helicase_C-like"/>
</dbReference>
<dbReference type="SUPFAM" id="SSF52540">
    <property type="entry name" value="P-loop containing nucleoside triphosphate hydrolases"/>
    <property type="match status" value="1"/>
</dbReference>
<evidence type="ECO:0000259" key="14">
    <source>
        <dbReference type="PROSITE" id="PS51192"/>
    </source>
</evidence>
<feature type="domain" description="DEAD-box RNA helicase Q" evidence="16">
    <location>
        <begin position="304"/>
        <end position="332"/>
    </location>
</feature>
<evidence type="ECO:0000256" key="7">
    <source>
        <dbReference type="ARBA" id="ARBA00022884"/>
    </source>
</evidence>
<dbReference type="PROSITE" id="PS51194">
    <property type="entry name" value="HELICASE_CTER"/>
    <property type="match status" value="1"/>
</dbReference>
<keyword evidence="5 11" id="KW-0347">Helicase</keyword>
<dbReference type="InterPro" id="IPR014014">
    <property type="entry name" value="RNA_helicase_DEAD_Q_motif"/>
</dbReference>
<dbReference type="Gene3D" id="4.10.60.10">
    <property type="entry name" value="Zinc finger, CCHC-type"/>
    <property type="match status" value="3"/>
</dbReference>
<dbReference type="SUPFAM" id="SSF57756">
    <property type="entry name" value="Retrovirus zinc finger-like domains"/>
    <property type="match status" value="2"/>
</dbReference>
<feature type="region of interest" description="Disordered" evidence="12">
    <location>
        <begin position="1"/>
        <end position="261"/>
    </location>
</feature>
<feature type="domain" description="CCHC-type" evidence="13">
    <location>
        <begin position="148"/>
        <end position="163"/>
    </location>
</feature>
<feature type="short sequence motif" description="Q motif" evidence="10">
    <location>
        <begin position="304"/>
        <end position="332"/>
    </location>
</feature>
<accession>Q4W7T8</accession>
<evidence type="ECO:0000313" key="17">
    <source>
        <dbReference type="EMBL" id="BAD99523.1"/>
    </source>
</evidence>
<dbReference type="SMART" id="SM00487">
    <property type="entry name" value="DEXDc"/>
    <property type="match status" value="1"/>
</dbReference>
<dbReference type="Gene3D" id="3.40.50.300">
    <property type="entry name" value="P-loop containing nucleotide triphosphate hydrolases"/>
    <property type="match status" value="2"/>
</dbReference>
<keyword evidence="9" id="KW-0479">Metal-binding</keyword>
<gene>
    <name evidence="17" type="primary">vasa</name>
</gene>
<dbReference type="AlphaFoldDB" id="Q4W7T8"/>
<dbReference type="InterPro" id="IPR044763">
    <property type="entry name" value="Ded1/Dbp1_DEADc"/>
</dbReference>
<dbReference type="PROSITE" id="PS50158">
    <property type="entry name" value="ZF_CCHC"/>
    <property type="match status" value="3"/>
</dbReference>
<dbReference type="PANTHER" id="PTHR47958">
    <property type="entry name" value="ATP-DEPENDENT RNA HELICASE DBP3"/>
    <property type="match status" value="1"/>
</dbReference>
<evidence type="ECO:0000256" key="12">
    <source>
        <dbReference type="SAM" id="MobiDB-lite"/>
    </source>
</evidence>
<protein>
    <recommendedName>
        <fullName evidence="2">RNA helicase</fullName>
        <ecNumber evidence="2">3.6.4.13</ecNumber>
    </recommendedName>
</protein>
<evidence type="ECO:0000259" key="15">
    <source>
        <dbReference type="PROSITE" id="PS51194"/>
    </source>
</evidence>
<keyword evidence="9" id="KW-0862">Zinc</keyword>
<dbReference type="InterPro" id="IPR027417">
    <property type="entry name" value="P-loop_NTPase"/>
</dbReference>
<sequence>MDDWDDEEKPTTYVKGNALESTTQDNGWNPVESGGWNDSGAKESNGWDESNNNSWGRSNGDSGFQGSGRGGRGEGSSGKCFNCNQEGHMSRECTQPRAERGGGRGGGRGGSRACYNCNQEGHMSQECTEPRAERGGGRGGGRGGSRACFNCQQEGHRASDCTEPRAERGRGGGRGRGGRGGFGRTETTTSDWGNNETDTAAESGWNGDSFAESDNFGNDTSSGFRGRGGRGGRGRGGGRGPSDDSEPAGETTEPERAPVTYIPDEEEETEELLFHRGTTAGINFSKFSNVAAKVTGEGLPSGIDSFDAAGLRPKILDNIKKSGYTQPTPVQKWAIPVIMKKRDLMACAQTGSGKTGAYLIPIINRLIEEGCAASSYDETQTPEAVVMCPTRELAIQIFKEAVKFSYDTIIKPVVVYGGVAPRYQSDKVKSGCNILVGTPGRLIDFMNRGVFNFSACKFLVLDEADRMLDMGFMGEVKKVVYHGTMPVKVERNTLMFSATFPNEVQELAAEFLENYIFVTVGTVGGACMDVLQEVIEIDAKSRIDRLLEILTEKEGVKTLVFASSKKTADFLAALLSTKNLPATSIHGDRFQYQREEVLRDFKSGHRNILVATAVAARGLDIKGVGLVINYELPTDIDEYVHRIGRTGRLGNTGHAISFFNPDKDSAIAGKLVNVLAAAQQTVPVFLESMASGVSFGSDASSRFGGSDVRNTGRALEVQIEADEEWS</sequence>
<dbReference type="FunFam" id="3.40.50.300:FF:000397">
    <property type="entry name" value="Probable ATP-dependent RNA helicase DDX4"/>
    <property type="match status" value="1"/>
</dbReference>